<organism evidence="2 3">
    <name type="scientific">Cupriavidus basilensis</name>
    <dbReference type="NCBI Taxonomy" id="68895"/>
    <lineage>
        <taxon>Bacteria</taxon>
        <taxon>Pseudomonadati</taxon>
        <taxon>Pseudomonadota</taxon>
        <taxon>Betaproteobacteria</taxon>
        <taxon>Burkholderiales</taxon>
        <taxon>Burkholderiaceae</taxon>
        <taxon>Cupriavidus</taxon>
    </lineage>
</organism>
<evidence type="ECO:0000313" key="3">
    <source>
        <dbReference type="Proteomes" id="UP000031843"/>
    </source>
</evidence>
<dbReference type="AlphaFoldDB" id="A0A0C4YN67"/>
<evidence type="ECO:0000256" key="1">
    <source>
        <dbReference type="SAM" id="MobiDB-lite"/>
    </source>
</evidence>
<gene>
    <name evidence="2" type="ORF">RR42_s1921</name>
</gene>
<dbReference type="InterPro" id="IPR036397">
    <property type="entry name" value="RNaseH_sf"/>
</dbReference>
<feature type="region of interest" description="Disordered" evidence="1">
    <location>
        <begin position="640"/>
        <end position="681"/>
    </location>
</feature>
<dbReference type="EMBL" id="CP010537">
    <property type="protein sequence ID" value="AJG23509.1"/>
    <property type="molecule type" value="Genomic_DNA"/>
</dbReference>
<reference evidence="2 3" key="1">
    <citation type="journal article" date="2015" name="Genome Announc.">
        <title>Complete Genome Sequence of Cupriavidus basilensis 4G11, Isolated from the Oak Ridge Field Research Center Site.</title>
        <authorList>
            <person name="Ray J."/>
            <person name="Waters R.J."/>
            <person name="Skerker J.M."/>
            <person name="Kuehl J.V."/>
            <person name="Price M.N."/>
            <person name="Huang J."/>
            <person name="Chakraborty R."/>
            <person name="Arkin A.P."/>
            <person name="Deutschbauer A."/>
        </authorList>
    </citation>
    <scope>NUCLEOTIDE SEQUENCE [LARGE SCALE GENOMIC DNA]</scope>
    <source>
        <strain evidence="2">4G11</strain>
    </source>
</reference>
<evidence type="ECO:0000313" key="2">
    <source>
        <dbReference type="EMBL" id="AJG23509.1"/>
    </source>
</evidence>
<sequence length="681" mass="76227">MGGGARRSLIQQYHGELVDWPHPDITVLDDATRRTFLNRKLAVELYAADIPYGEIQEQTKFSPNEVRRLLRRCVASAGEGCIVGFYALLPSFRIKPYFRTKPIIAKHPLADQRSSGYAGALAQLFEKFPDVKKDLIQKFFLQPDKQKKSKNSRSPQLGPQPYIEIHGEFLSELRTKGVGENEWPFLTEDKGRRSLLRFLHSLKNERSERAVKARMGAEATNNLGHGMGPNALISPLLPFAVVELDYTVIDIPTHVRVIDPNGTGHLIPISRWYLGLLVEVKTSAILGAHISLEVNPSADCALQTMLSSVPVVLDARNSGDVRIEVRSTNMDFVARGPTLICSLIPQLAGQAFSLLRVDNGWCNIANDFVNNVIDVFGCAIEFGPPRAWWGRSLVERIIGVSKERGEHRLKATYASGPDDVRRPPDVEQLGLNDGIDLDFVVDMLNAVVREHNTISTGDRLNGATVINVLQRFVDKHELLWVPQPLPRSINSNDRLLMHRRKVEVRGEWGVHTRRPYINTAYCRYTNPRIASDFSMIGRKVFVYINRLDAREAWASDAETGENLGKLYGEEKWENWRCALRVRELVGAKAKGRPRGRSPDIYARSGKVDYEFVTSENSGENIGKKTALAIAKVARDSFTGSKSASLKPAEEDNHNNNVGSDNDLLPNINPRGIFKLDSGNKK</sequence>
<dbReference type="GO" id="GO:0003676">
    <property type="term" value="F:nucleic acid binding"/>
    <property type="evidence" value="ECO:0007669"/>
    <property type="project" value="InterPro"/>
</dbReference>
<name>A0A0C4YN67_9BURK</name>
<keyword evidence="3" id="KW-1185">Reference proteome</keyword>
<protein>
    <submittedName>
        <fullName evidence="2">Putative by FrameD</fullName>
    </submittedName>
</protein>
<dbReference type="Proteomes" id="UP000031843">
    <property type="component" value="Chromosome secondary"/>
</dbReference>
<dbReference type="Gene3D" id="3.30.420.10">
    <property type="entry name" value="Ribonuclease H-like superfamily/Ribonuclease H"/>
    <property type="match status" value="1"/>
</dbReference>
<accession>A0A0C4YN67</accession>
<dbReference type="KEGG" id="cbw:RR42_s1921"/>
<proteinExistence type="predicted"/>